<dbReference type="InterPro" id="IPR002502">
    <property type="entry name" value="Amidase_domain"/>
</dbReference>
<accession>A0A2J0YUR7</accession>
<dbReference type="GO" id="GO:0008745">
    <property type="term" value="F:N-acetylmuramoyl-L-alanine amidase activity"/>
    <property type="evidence" value="ECO:0007669"/>
    <property type="project" value="InterPro"/>
</dbReference>
<organism evidence="3 4">
    <name type="scientific">Rhizobium meliloti</name>
    <name type="common">Ensifer meliloti</name>
    <name type="synonym">Sinorhizobium meliloti</name>
    <dbReference type="NCBI Taxonomy" id="382"/>
    <lineage>
        <taxon>Bacteria</taxon>
        <taxon>Pseudomonadati</taxon>
        <taxon>Pseudomonadota</taxon>
        <taxon>Alphaproteobacteria</taxon>
        <taxon>Hyphomicrobiales</taxon>
        <taxon>Rhizobiaceae</taxon>
        <taxon>Sinorhizobium/Ensifer group</taxon>
        <taxon>Sinorhizobium</taxon>
    </lineage>
</organism>
<feature type="region of interest" description="Disordered" evidence="1">
    <location>
        <begin position="267"/>
        <end position="290"/>
    </location>
</feature>
<dbReference type="InterPro" id="IPR002477">
    <property type="entry name" value="Peptidoglycan-bd-like"/>
</dbReference>
<dbReference type="RefSeq" id="WP_100674510.1">
    <property type="nucleotide sequence ID" value="NZ_NJGD01000022.1"/>
</dbReference>
<dbReference type="SUPFAM" id="SSF47090">
    <property type="entry name" value="PGBD-like"/>
    <property type="match status" value="1"/>
</dbReference>
<dbReference type="Pfam" id="PF01471">
    <property type="entry name" value="PG_binding_1"/>
    <property type="match status" value="1"/>
</dbReference>
<protein>
    <submittedName>
        <fullName evidence="3">Peptidoglycan-binding protein</fullName>
    </submittedName>
</protein>
<evidence type="ECO:0000313" key="3">
    <source>
        <dbReference type="EMBL" id="PJR10696.1"/>
    </source>
</evidence>
<sequence length="290" mass="31096">MPYSLTWLPEILRNAGLKVAEVEGWASRGRGDIGRIRGVMCHHTGTPNGGNMPTLNLLKMGRADLPGPLAQLGLGRDGTYYVVAAGRANHAGRGEWRGLASGNSSFIGIEAENGGRPGDSWPDVQMDAYWRGIAAILRHIGAGTDMCCGHREYALPPGRKPDPLFDMDFFRSSVRSVMQGIAETRPLIPATDTASGKRTLHRGARGADVIMVQKQVGILEDGRFGPSTEAAVRAFQRENSLVPDGIVGPKTWTAILSRPQVVAGLSSRTRRRQPIGAPPELTITTLGETG</sequence>
<dbReference type="Pfam" id="PF01510">
    <property type="entry name" value="Amidase_2"/>
    <property type="match status" value="1"/>
</dbReference>
<feature type="domain" description="N-acetylmuramoyl-L-alanine amidase" evidence="2">
    <location>
        <begin position="25"/>
        <end position="164"/>
    </location>
</feature>
<evidence type="ECO:0000259" key="2">
    <source>
        <dbReference type="SMART" id="SM00644"/>
    </source>
</evidence>
<name>A0A2J0YUR7_RHIML</name>
<proteinExistence type="predicted"/>
<dbReference type="AlphaFoldDB" id="A0A2J0YUR7"/>
<comment type="caution">
    <text evidence="3">The sequence shown here is derived from an EMBL/GenBank/DDBJ whole genome shotgun (WGS) entry which is preliminary data.</text>
</comment>
<dbReference type="InterPro" id="IPR036365">
    <property type="entry name" value="PGBD-like_sf"/>
</dbReference>
<dbReference type="SMART" id="SM00644">
    <property type="entry name" value="Ami_2"/>
    <property type="match status" value="1"/>
</dbReference>
<evidence type="ECO:0000256" key="1">
    <source>
        <dbReference type="SAM" id="MobiDB-lite"/>
    </source>
</evidence>
<dbReference type="Proteomes" id="UP000231987">
    <property type="component" value="Unassembled WGS sequence"/>
</dbReference>
<dbReference type="SUPFAM" id="SSF55846">
    <property type="entry name" value="N-acetylmuramoyl-L-alanine amidase-like"/>
    <property type="match status" value="1"/>
</dbReference>
<dbReference type="InterPro" id="IPR036505">
    <property type="entry name" value="Amidase/PGRP_sf"/>
</dbReference>
<evidence type="ECO:0000313" key="4">
    <source>
        <dbReference type="Proteomes" id="UP000231987"/>
    </source>
</evidence>
<dbReference type="InterPro" id="IPR036366">
    <property type="entry name" value="PGBDSf"/>
</dbReference>
<dbReference type="GO" id="GO:0009253">
    <property type="term" value="P:peptidoglycan catabolic process"/>
    <property type="evidence" value="ECO:0007669"/>
    <property type="project" value="InterPro"/>
</dbReference>
<dbReference type="Gene3D" id="1.10.101.10">
    <property type="entry name" value="PGBD-like superfamily/PGBD"/>
    <property type="match status" value="1"/>
</dbReference>
<dbReference type="Gene3D" id="3.40.80.10">
    <property type="entry name" value="Peptidoglycan recognition protein-like"/>
    <property type="match status" value="1"/>
</dbReference>
<dbReference type="EMBL" id="NJGD01000022">
    <property type="protein sequence ID" value="PJR10696.1"/>
    <property type="molecule type" value="Genomic_DNA"/>
</dbReference>
<gene>
    <name evidence="3" type="ORF">CEJ86_29000</name>
</gene>
<reference evidence="3 4" key="1">
    <citation type="submission" date="2017-06" db="EMBL/GenBank/DDBJ databases">
        <title>Ensifer strains isolated from leguminous trees and herbs display diverse denitrification phenotypes with some acting as strong N2O sinks.</title>
        <authorList>
            <person name="Woliy K."/>
            <person name="Mania D."/>
            <person name="Bakken L.R."/>
            <person name="Frostegard A."/>
        </authorList>
    </citation>
    <scope>NUCLEOTIDE SEQUENCE [LARGE SCALE GENOMIC DNA]</scope>
    <source>
        <strain evidence="3 4">AC50a</strain>
    </source>
</reference>